<dbReference type="InterPro" id="IPR050587">
    <property type="entry name" value="GNT1/Glycosyltrans_8"/>
</dbReference>
<dbReference type="SUPFAM" id="SSF53448">
    <property type="entry name" value="Nucleotide-diphospho-sugar transferases"/>
    <property type="match status" value="2"/>
</dbReference>
<name>A0A813HRA1_POLGL</name>
<protein>
    <recommendedName>
        <fullName evidence="5">Nucleotide-diphospho-sugar transferase domain-containing protein</fullName>
    </recommendedName>
</protein>
<organism evidence="3 4">
    <name type="scientific">Polarella glacialis</name>
    <name type="common">Dinoflagellate</name>
    <dbReference type="NCBI Taxonomy" id="89957"/>
    <lineage>
        <taxon>Eukaryota</taxon>
        <taxon>Sar</taxon>
        <taxon>Alveolata</taxon>
        <taxon>Dinophyceae</taxon>
        <taxon>Suessiales</taxon>
        <taxon>Suessiaceae</taxon>
        <taxon>Polarella</taxon>
    </lineage>
</organism>
<dbReference type="Proteomes" id="UP000654075">
    <property type="component" value="Unassembled WGS sequence"/>
</dbReference>
<feature type="signal peptide" evidence="2">
    <location>
        <begin position="1"/>
        <end position="26"/>
    </location>
</feature>
<dbReference type="Gene3D" id="3.90.550.10">
    <property type="entry name" value="Spore Coat Polysaccharide Biosynthesis Protein SpsA, Chain A"/>
    <property type="match status" value="2"/>
</dbReference>
<sequence length="1044" mass="113932">MSLIRLHRNGSLRRLLIVIFVIGAAAMPRSPHVGERPAQSSIEEDMNLPVHRQIPDQITEPLASHRKFQPLLQQEQHEQIMSASFVPAVTSRTAFVALLWGSDPDTLLMFWTLYRSMKDAGMTSDFIALIPEGDSAWAFRHVFDSDMLFLSVPGIPLPASMNFEIARQRCPWVMTTFVVFNMTGYDQVCYLDNDMFFAGTNKSITPEAIFSDCGEAELCMAPEAPDPEADLLPDVCGLGHNNVQMYNAGLMVVRPSQSRFEDLLRAIVGENRDFPLVSQNVINCYMAETQNKVSFSVLDTDWNNVEIIPRASTMFYHFSGVFKPYQPKLCANSGEDGCAELHSIVRRWQTLVRRGSDCFDIQQWDVCAVAQGCSWCGHYCTPEALMCSQGAFQMSPRDFNIIRAPEDREEGSTEGRQEESTEAVTGRGEVGGDKLLELQSIQGVMMGVPFDPPKNLFAFLIYSSRVSELMDALAMQESLRGNGWFGDIAALLPEGDAAWAFKRPLEDAGILVVPVPQITLPPSMQIGFTLSHWKLVMTKFVIFNMTGYSQICILDTDMIFDGLQFGVRPQTIFSECGEAEFCAVLDQAPLWGQEAYRFESTIMMINGGIMVARPSKRRFQHLLQALSEETHVFLFPEQMFISVYLAQPENNMKSKFLDLRWNVLDSTLDVFLHHYMSAYNKAHLLPLCDVDAEGGCDGLSRSSLIWQKFLYKASTCFSIRRWESCVEDEGCSWCGHYCARRFVPCSAHVFSGSAHLRGLGHDAYSPLFFLATATETSSQVTSTVATSIMTAGMTTSAATTATETISQVTSTVTTSIVAAGMTTSVATTATKTSSQVTSAVTTSIMTAGMTTSAATTVTQASSQVTSKVTASIVTIISGKLNMVVPDAAVFVNDPAAKQGIAESLASISGVDANQVSVTLSLGTRRLSARQLQSQSVIVDYTIKVNAASAAAATSVGDQITGKIKAVPLAELGVKILQNVAAASGTTYTITVTGVTADAVVVAESAIIEQQIVGEQTNKSGSIRVARSSWLFVGALGLLLSGSRL</sequence>
<dbReference type="OrthoDB" id="2014201at2759"/>
<evidence type="ECO:0000313" key="4">
    <source>
        <dbReference type="Proteomes" id="UP000654075"/>
    </source>
</evidence>
<feature type="region of interest" description="Disordered" evidence="1">
    <location>
        <begin position="406"/>
        <end position="427"/>
    </location>
</feature>
<comment type="caution">
    <text evidence="3">The sequence shown here is derived from an EMBL/GenBank/DDBJ whole genome shotgun (WGS) entry which is preliminary data.</text>
</comment>
<feature type="compositionally biased region" description="Basic and acidic residues" evidence="1">
    <location>
        <begin position="406"/>
        <end position="419"/>
    </location>
</feature>
<feature type="chain" id="PRO_5032643467" description="Nucleotide-diphospho-sugar transferase domain-containing protein" evidence="2">
    <location>
        <begin position="27"/>
        <end position="1044"/>
    </location>
</feature>
<reference evidence="3" key="1">
    <citation type="submission" date="2021-02" db="EMBL/GenBank/DDBJ databases">
        <authorList>
            <person name="Dougan E. K."/>
            <person name="Rhodes N."/>
            <person name="Thang M."/>
            <person name="Chan C."/>
        </authorList>
    </citation>
    <scope>NUCLEOTIDE SEQUENCE</scope>
</reference>
<dbReference type="AlphaFoldDB" id="A0A813HRA1"/>
<proteinExistence type="predicted"/>
<accession>A0A813HRA1</accession>
<evidence type="ECO:0000313" key="3">
    <source>
        <dbReference type="EMBL" id="CAE8640266.1"/>
    </source>
</evidence>
<dbReference type="InterPro" id="IPR029044">
    <property type="entry name" value="Nucleotide-diphossugar_trans"/>
</dbReference>
<evidence type="ECO:0000256" key="1">
    <source>
        <dbReference type="SAM" id="MobiDB-lite"/>
    </source>
</evidence>
<keyword evidence="4" id="KW-1185">Reference proteome</keyword>
<dbReference type="PANTHER" id="PTHR11183">
    <property type="entry name" value="GLYCOGENIN SUBFAMILY MEMBER"/>
    <property type="match status" value="1"/>
</dbReference>
<keyword evidence="2" id="KW-0732">Signal</keyword>
<dbReference type="EMBL" id="CAJNNV010032530">
    <property type="protein sequence ID" value="CAE8640266.1"/>
    <property type="molecule type" value="Genomic_DNA"/>
</dbReference>
<gene>
    <name evidence="3" type="ORF">PGLA1383_LOCUS55167</name>
</gene>
<evidence type="ECO:0000256" key="2">
    <source>
        <dbReference type="SAM" id="SignalP"/>
    </source>
</evidence>
<evidence type="ECO:0008006" key="5">
    <source>
        <dbReference type="Google" id="ProtNLM"/>
    </source>
</evidence>